<dbReference type="Pfam" id="PF08486">
    <property type="entry name" value="SpoIID"/>
    <property type="match status" value="1"/>
</dbReference>
<name>A0A7V4TVT7_9BACT</name>
<reference evidence="3" key="1">
    <citation type="journal article" date="2020" name="mSystems">
        <title>Genome- and Community-Level Interaction Insights into Carbon Utilization and Element Cycling Functions of Hydrothermarchaeota in Hydrothermal Sediment.</title>
        <authorList>
            <person name="Zhou Z."/>
            <person name="Liu Y."/>
            <person name="Xu W."/>
            <person name="Pan J."/>
            <person name="Luo Z.H."/>
            <person name="Li M."/>
        </authorList>
    </citation>
    <scope>NUCLEOTIDE SEQUENCE [LARGE SCALE GENOMIC DNA]</scope>
    <source>
        <strain evidence="3">SpSt-82</strain>
    </source>
</reference>
<dbReference type="GO" id="GO:0030435">
    <property type="term" value="P:sporulation resulting in formation of a cellular spore"/>
    <property type="evidence" value="ECO:0007669"/>
    <property type="project" value="InterPro"/>
</dbReference>
<dbReference type="NCBIfam" id="TIGR02669">
    <property type="entry name" value="SpoIID_LytB"/>
    <property type="match status" value="1"/>
</dbReference>
<evidence type="ECO:0000256" key="1">
    <source>
        <dbReference type="SAM" id="MobiDB-lite"/>
    </source>
</evidence>
<dbReference type="InterPro" id="IPR013693">
    <property type="entry name" value="SpoIID/LytB_N"/>
</dbReference>
<feature type="compositionally biased region" description="Polar residues" evidence="1">
    <location>
        <begin position="382"/>
        <end position="393"/>
    </location>
</feature>
<organism evidence="3">
    <name type="scientific">Candidatus Caldatribacterium saccharofermentans</name>
    <dbReference type="NCBI Taxonomy" id="1454753"/>
    <lineage>
        <taxon>Bacteria</taxon>
        <taxon>Pseudomonadati</taxon>
        <taxon>Atribacterota</taxon>
        <taxon>Atribacteria</taxon>
        <taxon>Atribacterales</taxon>
        <taxon>Candidatus Caldatribacteriaceae</taxon>
        <taxon>Candidatus Caldatribacterium</taxon>
    </lineage>
</organism>
<evidence type="ECO:0000313" key="3">
    <source>
        <dbReference type="EMBL" id="HGY38228.1"/>
    </source>
</evidence>
<accession>A0A7V4TVT7</accession>
<dbReference type="PANTHER" id="PTHR30032">
    <property type="entry name" value="N-ACETYLMURAMOYL-L-ALANINE AMIDASE-RELATED"/>
    <property type="match status" value="1"/>
</dbReference>
<evidence type="ECO:0000259" key="2">
    <source>
        <dbReference type="Pfam" id="PF08486"/>
    </source>
</evidence>
<dbReference type="GO" id="GO:0030288">
    <property type="term" value="C:outer membrane-bounded periplasmic space"/>
    <property type="evidence" value="ECO:0007669"/>
    <property type="project" value="TreeGrafter"/>
</dbReference>
<dbReference type="InterPro" id="IPR051922">
    <property type="entry name" value="Bact_Sporulation_Assoc"/>
</dbReference>
<dbReference type="PANTHER" id="PTHR30032:SF4">
    <property type="entry name" value="AMIDASE ENHANCER"/>
    <property type="match status" value="1"/>
</dbReference>
<comment type="caution">
    <text evidence="3">The sequence shown here is derived from an EMBL/GenBank/DDBJ whole genome shotgun (WGS) entry which is preliminary data.</text>
</comment>
<sequence>MRRVPLLFIVLVLGVVLWGVAGAKDVEVRVLLLRTGDEVRLSSPSGLEVRVKQRVFVASPGRILHFSPREGAVLWREKNLTGTTFVVLPRGEFVFLGNRPYRGRLELRERGRQLEVINVLPLEEYLKGTVKLEASPSWPEEALKAYLVVARTYALRNLGRHREEGFDFCATVHCIRYGGVFAEDPRTNALVEKTRGIIVTYQGKPASVVFHSESGGYTDSAKNVWGKDVPYLVEVPSPWEKDTPHAFWQVVVSREEITEALRRRGYIRGEVLDLECRKSERSGRVVSVVVRTDREEVELSANRFREALGVDRLPSTFFDLLREPTAAQPQKEVPLQDPEGERFIDYRAWMEKDWNLDDIITFLKLREEERKRKRGARGVFPSPNTRSQSHHVQQTPDAFTFVGRGWGHGVGLSQWGAVGMAREGASFPEILRHYFPGCELGRMVVR</sequence>
<dbReference type="EMBL" id="DTIY01000003">
    <property type="protein sequence ID" value="HGY38228.1"/>
    <property type="molecule type" value="Genomic_DNA"/>
</dbReference>
<feature type="domain" description="Sporulation stage II protein D amidase enhancer LytB N-terminal" evidence="2">
    <location>
        <begin position="112"/>
        <end position="201"/>
    </location>
</feature>
<dbReference type="InterPro" id="IPR013486">
    <property type="entry name" value="SpoIID/LytB"/>
</dbReference>
<dbReference type="AlphaFoldDB" id="A0A7V4TVT7"/>
<protein>
    <submittedName>
        <fullName evidence="3">SpoIID/LytB domain-containing protein</fullName>
    </submittedName>
</protein>
<proteinExistence type="predicted"/>
<gene>
    <name evidence="3" type="ORF">ENW11_00225</name>
</gene>
<feature type="region of interest" description="Disordered" evidence="1">
    <location>
        <begin position="373"/>
        <end position="393"/>
    </location>
</feature>